<keyword evidence="3" id="KW-0732">Signal</keyword>
<name>A0A1I8NFF0_MUSDO</name>
<evidence type="ECO:0000313" key="5">
    <source>
        <dbReference type="EnsemblMetazoa" id="MDOA014617-PA"/>
    </source>
</evidence>
<dbReference type="VEuPathDB" id="VectorBase:MDOA014617"/>
<dbReference type="AlphaFoldDB" id="A0A1I8NFF0"/>
<dbReference type="EnsemblMetazoa" id="MDOA014617-RA">
    <property type="protein sequence ID" value="MDOA014617-PA"/>
    <property type="gene ID" value="MDOA014617"/>
</dbReference>
<keyword evidence="2" id="KW-0964">Secreted</keyword>
<dbReference type="InterPro" id="IPR053308">
    <property type="entry name" value="Vago-like"/>
</dbReference>
<proteinExistence type="predicted"/>
<dbReference type="OrthoDB" id="7390288at2759"/>
<sequence length="104" mass="12063">MFSNRRWCIAIVFLAMMMAMVASQGAILRGNKKHPTLDNHCYDDDHELTIKVNETYFFDGSEKRCLSVYCRDDYVIRINGCQRSSKICEPDYTKPYPECCVTSC</sequence>
<comment type="subcellular location">
    <subcellularLocation>
        <location evidence="1">Secreted</location>
    </subcellularLocation>
</comment>
<evidence type="ECO:0000256" key="1">
    <source>
        <dbReference type="ARBA" id="ARBA00004613"/>
    </source>
</evidence>
<organism evidence="5">
    <name type="scientific">Musca domestica</name>
    <name type="common">House fly</name>
    <dbReference type="NCBI Taxonomy" id="7370"/>
    <lineage>
        <taxon>Eukaryota</taxon>
        <taxon>Metazoa</taxon>
        <taxon>Ecdysozoa</taxon>
        <taxon>Arthropoda</taxon>
        <taxon>Hexapoda</taxon>
        <taxon>Insecta</taxon>
        <taxon>Pterygota</taxon>
        <taxon>Neoptera</taxon>
        <taxon>Endopterygota</taxon>
        <taxon>Diptera</taxon>
        <taxon>Brachycera</taxon>
        <taxon>Muscomorpha</taxon>
        <taxon>Muscoidea</taxon>
        <taxon>Muscidae</taxon>
        <taxon>Musca</taxon>
    </lineage>
</organism>
<reference evidence="5" key="1">
    <citation type="submission" date="2020-05" db="UniProtKB">
        <authorList>
            <consortium name="EnsemblMetazoa"/>
        </authorList>
    </citation>
    <scope>IDENTIFICATION</scope>
    <source>
        <strain evidence="5">Aabys</strain>
    </source>
</reference>
<dbReference type="GO" id="GO:0005576">
    <property type="term" value="C:extracellular region"/>
    <property type="evidence" value="ECO:0007669"/>
    <property type="project" value="UniProtKB-SubCell"/>
</dbReference>
<dbReference type="PANTHER" id="PTHR39957">
    <property type="entry name" value="AT09846P1-RELATED"/>
    <property type="match status" value="1"/>
</dbReference>
<feature type="signal peptide" evidence="3">
    <location>
        <begin position="1"/>
        <end position="23"/>
    </location>
</feature>
<dbReference type="RefSeq" id="XP_005175281.2">
    <property type="nucleotide sequence ID" value="XM_005175224.4"/>
</dbReference>
<evidence type="ECO:0000256" key="3">
    <source>
        <dbReference type="SAM" id="SignalP"/>
    </source>
</evidence>
<dbReference type="SMART" id="SM01318">
    <property type="entry name" value="SVWC"/>
    <property type="match status" value="1"/>
</dbReference>
<protein>
    <recommendedName>
        <fullName evidence="4">Single domain-containing protein</fullName>
    </recommendedName>
</protein>
<gene>
    <name evidence="5" type="primary">101892766</name>
</gene>
<evidence type="ECO:0000259" key="4">
    <source>
        <dbReference type="SMART" id="SM01318"/>
    </source>
</evidence>
<dbReference type="Pfam" id="PF15430">
    <property type="entry name" value="SVWC"/>
    <property type="match status" value="1"/>
</dbReference>
<dbReference type="VEuPathDB" id="VectorBase:MDOMA2_007200"/>
<dbReference type="PANTHER" id="PTHR39957:SF2">
    <property type="entry name" value="GEO11553P1"/>
    <property type="match status" value="1"/>
</dbReference>
<dbReference type="KEGG" id="mde:101892766"/>
<accession>A0A1I8NFF0</accession>
<feature type="domain" description="Single" evidence="4">
    <location>
        <begin position="41"/>
        <end position="104"/>
    </location>
</feature>
<dbReference type="InterPro" id="IPR029277">
    <property type="entry name" value="SVWC_dom"/>
</dbReference>
<feature type="chain" id="PRO_5044561611" description="Single domain-containing protein" evidence="3">
    <location>
        <begin position="24"/>
        <end position="104"/>
    </location>
</feature>
<evidence type="ECO:0000256" key="2">
    <source>
        <dbReference type="ARBA" id="ARBA00022525"/>
    </source>
</evidence>